<name>A0ABW5BI08_9PROT</name>
<comment type="caution">
    <text evidence="2">The sequence shown here is derived from an EMBL/GenBank/DDBJ whole genome shotgun (WGS) entry which is preliminary data.</text>
</comment>
<dbReference type="Pfam" id="PF13302">
    <property type="entry name" value="Acetyltransf_3"/>
    <property type="match status" value="1"/>
</dbReference>
<evidence type="ECO:0000313" key="2">
    <source>
        <dbReference type="EMBL" id="MFD2205733.1"/>
    </source>
</evidence>
<dbReference type="Gene3D" id="3.40.630.30">
    <property type="match status" value="1"/>
</dbReference>
<dbReference type="PANTHER" id="PTHR43415">
    <property type="entry name" value="SPERMIDINE N(1)-ACETYLTRANSFERASE"/>
    <property type="match status" value="1"/>
</dbReference>
<dbReference type="RefSeq" id="WP_380250631.1">
    <property type="nucleotide sequence ID" value="NZ_JBHUII010000004.1"/>
</dbReference>
<evidence type="ECO:0000313" key="3">
    <source>
        <dbReference type="Proteomes" id="UP001597294"/>
    </source>
</evidence>
<gene>
    <name evidence="2" type="ORF">ACFSKO_08930</name>
</gene>
<dbReference type="InterPro" id="IPR000182">
    <property type="entry name" value="GNAT_dom"/>
</dbReference>
<dbReference type="EMBL" id="JBHUII010000004">
    <property type="protein sequence ID" value="MFD2205733.1"/>
    <property type="molecule type" value="Genomic_DNA"/>
</dbReference>
<dbReference type="PANTHER" id="PTHR43415:SF3">
    <property type="entry name" value="GNAT-FAMILY ACETYLTRANSFERASE"/>
    <property type="match status" value="1"/>
</dbReference>
<dbReference type="Proteomes" id="UP001597294">
    <property type="component" value="Unassembled WGS sequence"/>
</dbReference>
<proteinExistence type="predicted"/>
<sequence>MEDMRMIFKGDDVFYRPLAQDDLPALYSWACDQEVTKYSLSWYVIPKPIECHKTWLAALIAKDTSVDLAICCNETQKIIGYSGITALNLINRCGEFYILIGEQDYWGRGIATEATKIITEYGFKNLGLHRVELTAFADNPAAITAYKKAGFIHEGIKRQSGFRDGQYRDKVMMSALSSEWMK</sequence>
<dbReference type="EC" id="2.3.-.-" evidence="2"/>
<protein>
    <submittedName>
        <fullName evidence="2">GNAT family N-acetyltransferase</fullName>
        <ecNumber evidence="2">2.3.-.-</ecNumber>
    </submittedName>
</protein>
<keyword evidence="2" id="KW-0808">Transferase</keyword>
<dbReference type="SUPFAM" id="SSF55729">
    <property type="entry name" value="Acyl-CoA N-acyltransferases (Nat)"/>
    <property type="match status" value="1"/>
</dbReference>
<dbReference type="GO" id="GO:0016746">
    <property type="term" value="F:acyltransferase activity"/>
    <property type="evidence" value="ECO:0007669"/>
    <property type="project" value="UniProtKB-KW"/>
</dbReference>
<keyword evidence="3" id="KW-1185">Reference proteome</keyword>
<dbReference type="InterPro" id="IPR016181">
    <property type="entry name" value="Acyl_CoA_acyltransferase"/>
</dbReference>
<evidence type="ECO:0000259" key="1">
    <source>
        <dbReference type="PROSITE" id="PS51186"/>
    </source>
</evidence>
<reference evidence="3" key="1">
    <citation type="journal article" date="2019" name="Int. J. Syst. Evol. Microbiol.">
        <title>The Global Catalogue of Microorganisms (GCM) 10K type strain sequencing project: providing services to taxonomists for standard genome sequencing and annotation.</title>
        <authorList>
            <consortium name="The Broad Institute Genomics Platform"/>
            <consortium name="The Broad Institute Genome Sequencing Center for Infectious Disease"/>
            <person name="Wu L."/>
            <person name="Ma J."/>
        </authorList>
    </citation>
    <scope>NUCLEOTIDE SEQUENCE [LARGE SCALE GENOMIC DNA]</scope>
    <source>
        <strain evidence="3">CGMCC 4.7192</strain>
    </source>
</reference>
<organism evidence="2 3">
    <name type="scientific">Kiloniella antarctica</name>
    <dbReference type="NCBI Taxonomy" id="1550907"/>
    <lineage>
        <taxon>Bacteria</taxon>
        <taxon>Pseudomonadati</taxon>
        <taxon>Pseudomonadota</taxon>
        <taxon>Alphaproteobacteria</taxon>
        <taxon>Rhodospirillales</taxon>
        <taxon>Kiloniellaceae</taxon>
        <taxon>Kiloniella</taxon>
    </lineage>
</organism>
<dbReference type="PROSITE" id="PS51186">
    <property type="entry name" value="GNAT"/>
    <property type="match status" value="1"/>
</dbReference>
<accession>A0ABW5BI08</accession>
<keyword evidence="2" id="KW-0012">Acyltransferase</keyword>
<feature type="domain" description="N-acetyltransferase" evidence="1">
    <location>
        <begin position="13"/>
        <end position="174"/>
    </location>
</feature>